<organism evidence="7 8">
    <name type="scientific">Effrenium voratum</name>
    <dbReference type="NCBI Taxonomy" id="2562239"/>
    <lineage>
        <taxon>Eukaryota</taxon>
        <taxon>Sar</taxon>
        <taxon>Alveolata</taxon>
        <taxon>Dinophyceae</taxon>
        <taxon>Suessiales</taxon>
        <taxon>Symbiodiniaceae</taxon>
        <taxon>Effrenium</taxon>
    </lineage>
</organism>
<sequence length="466" mass="52937">MVEGPKYHRHAQLLRQALLTRRLRVVSEAQLRSLVGCKVLEVFAVGKELFILFGIRWDESRRGSGVRLHFGHGGGYLVERGAERWGPKAAGGGHCRDGPAALTMEFSADGDADDPLRFLLWNDLGSFYGHVSVEYLRAVEARSIFDINAPKEAFALATARGLFLQSEELVVDLLMDQSRLPGVGNIIKCEGLFAARIFPLRRSCELSADEWTNLLEELHRFSDLWYQHCQKSQDGQHMGCCHLMRIYGHWTCSSCQGPISLIKEGRRQRITYFCPRCQPGSEPARRPHSHRQELPVELPPCKCGFLPALLQVRSGVHFAMSDDRRPYLSCSQRRGSKYDDGGCGLPGPWDGCGFHSWLDEISPLPNCDCQAPSLLRRVVGMKENGRYFLRCRQRRCRFRCWLKLALPEHDVRRSGRWRRPAEDAESSSPQTSSSEKDVLPDVSGWDSDRPREPPMAGYKTKRWGKR</sequence>
<dbReference type="Proteomes" id="UP001178507">
    <property type="component" value="Unassembled WGS sequence"/>
</dbReference>
<dbReference type="PANTHER" id="PTHR22993">
    <property type="entry name" value="FORMAMIDOPYRIMIDINE-DNA GLYCOSYLASE"/>
    <property type="match status" value="1"/>
</dbReference>
<dbReference type="EMBL" id="CAUJNA010000058">
    <property type="protein sequence ID" value="CAJ1371139.1"/>
    <property type="molecule type" value="Genomic_DNA"/>
</dbReference>
<proteinExistence type="predicted"/>
<keyword evidence="1" id="KW-0479">Metal-binding</keyword>
<dbReference type="SUPFAM" id="SSF46946">
    <property type="entry name" value="S13-like H2TH domain"/>
    <property type="match status" value="1"/>
</dbReference>
<dbReference type="InterPro" id="IPR000214">
    <property type="entry name" value="Znf_DNA_glyclase/AP_lyase"/>
</dbReference>
<dbReference type="PANTHER" id="PTHR22993:SF10">
    <property type="entry name" value="ENDONUCLEASE 8-LIKE 3"/>
    <property type="match status" value="1"/>
</dbReference>
<feature type="domain" description="FPG-type" evidence="6">
    <location>
        <begin position="245"/>
        <end position="279"/>
    </location>
</feature>
<dbReference type="PROSITE" id="PS51066">
    <property type="entry name" value="ZF_FPG_2"/>
    <property type="match status" value="1"/>
</dbReference>
<dbReference type="Gene3D" id="1.10.8.50">
    <property type="match status" value="1"/>
</dbReference>
<evidence type="ECO:0000313" key="7">
    <source>
        <dbReference type="EMBL" id="CAJ1371139.1"/>
    </source>
</evidence>
<evidence type="ECO:0000256" key="5">
    <source>
        <dbReference type="SAM" id="MobiDB-lite"/>
    </source>
</evidence>
<evidence type="ECO:0000313" key="8">
    <source>
        <dbReference type="Proteomes" id="UP001178507"/>
    </source>
</evidence>
<reference evidence="7" key="1">
    <citation type="submission" date="2023-08" db="EMBL/GenBank/DDBJ databases">
        <authorList>
            <person name="Chen Y."/>
            <person name="Shah S."/>
            <person name="Dougan E. K."/>
            <person name="Thang M."/>
            <person name="Chan C."/>
        </authorList>
    </citation>
    <scope>NUCLEOTIDE SEQUENCE</scope>
</reference>
<dbReference type="AlphaFoldDB" id="A0AA36HMK8"/>
<protein>
    <recommendedName>
        <fullName evidence="6">FPG-type domain-containing protein</fullName>
    </recommendedName>
</protein>
<evidence type="ECO:0000256" key="2">
    <source>
        <dbReference type="ARBA" id="ARBA00022771"/>
    </source>
</evidence>
<dbReference type="GO" id="GO:0008270">
    <property type="term" value="F:zinc ion binding"/>
    <property type="evidence" value="ECO:0007669"/>
    <property type="project" value="UniProtKB-KW"/>
</dbReference>
<evidence type="ECO:0000256" key="3">
    <source>
        <dbReference type="ARBA" id="ARBA00022833"/>
    </source>
</evidence>
<comment type="caution">
    <text evidence="7">The sequence shown here is derived from an EMBL/GenBank/DDBJ whole genome shotgun (WGS) entry which is preliminary data.</text>
</comment>
<dbReference type="InterPro" id="IPR015886">
    <property type="entry name" value="H2TH_FPG"/>
</dbReference>
<dbReference type="InterPro" id="IPR010979">
    <property type="entry name" value="Ribosomal_uS13-like_H2TH"/>
</dbReference>
<dbReference type="SMART" id="SM01232">
    <property type="entry name" value="H2TH"/>
    <property type="match status" value="1"/>
</dbReference>
<dbReference type="GO" id="GO:0003906">
    <property type="term" value="F:DNA-(apurinic or apyrimidinic site) endonuclease activity"/>
    <property type="evidence" value="ECO:0007669"/>
    <property type="project" value="InterPro"/>
</dbReference>
<dbReference type="GO" id="GO:0019104">
    <property type="term" value="F:DNA N-glycosylase activity"/>
    <property type="evidence" value="ECO:0007669"/>
    <property type="project" value="TreeGrafter"/>
</dbReference>
<keyword evidence="2 4" id="KW-0863">Zinc-finger</keyword>
<evidence type="ECO:0000256" key="4">
    <source>
        <dbReference type="PROSITE-ProRule" id="PRU00391"/>
    </source>
</evidence>
<dbReference type="GO" id="GO:0006284">
    <property type="term" value="P:base-excision repair"/>
    <property type="evidence" value="ECO:0007669"/>
    <property type="project" value="InterPro"/>
</dbReference>
<dbReference type="GO" id="GO:0003684">
    <property type="term" value="F:damaged DNA binding"/>
    <property type="evidence" value="ECO:0007669"/>
    <property type="project" value="InterPro"/>
</dbReference>
<gene>
    <name evidence="7" type="ORF">EVOR1521_LOCUS1524</name>
</gene>
<keyword evidence="3" id="KW-0862">Zinc</keyword>
<name>A0AA36HMK8_9DINO</name>
<evidence type="ECO:0000256" key="1">
    <source>
        <dbReference type="ARBA" id="ARBA00022723"/>
    </source>
</evidence>
<dbReference type="GO" id="GO:0005634">
    <property type="term" value="C:nucleus"/>
    <property type="evidence" value="ECO:0007669"/>
    <property type="project" value="TreeGrafter"/>
</dbReference>
<feature type="region of interest" description="Disordered" evidence="5">
    <location>
        <begin position="415"/>
        <end position="466"/>
    </location>
</feature>
<accession>A0AA36HMK8</accession>
<evidence type="ECO:0000259" key="6">
    <source>
        <dbReference type="PROSITE" id="PS51066"/>
    </source>
</evidence>
<keyword evidence="8" id="KW-1185">Reference proteome</keyword>